<sequence length="397" mass="45382">MSLKEISQLAPPGQNQIIKLRIARIWECTIPTTQKNIGIAFLGTDIKRDGVHVQITQRDAAKFRTMLNEGMLYQITRFQVVIPFMRNLCVSRKYAILFNKNTVVKPIPEDPTPYPRFYFEFASLERMNELANSDKYLIDTYGILLSITTAEEIHIAKHNKDAGKKEVVIKKIDGNEMKLTIWQGCFDQMDDDFLLSMRPPPVMVFAAVVVRTFEDIPEVSLIRNRYEGFEEKAQLIKADNPFTQIPSSSKEIPVATLAELLTFEPQVIKEISQEKVPETVLAIRDKKFEFKIGLTKRAVEENSPTYKIYAARLIYAVQATDNIEKGKLPLVEDSVPGKLVVQQDSGLEENDDETYNGPSSPTDSQVEKDLFQEVSTFKKMKKGEEETEEETKERKED</sequence>
<evidence type="ECO:0000313" key="3">
    <source>
        <dbReference type="EMBL" id="OMO69019.1"/>
    </source>
</evidence>
<dbReference type="PANTHER" id="PTHR47165:SF4">
    <property type="entry name" value="OS03G0429900 PROTEIN"/>
    <property type="match status" value="1"/>
</dbReference>
<dbReference type="Proteomes" id="UP000188268">
    <property type="component" value="Unassembled WGS sequence"/>
</dbReference>
<comment type="caution">
    <text evidence="3">The sequence shown here is derived from an EMBL/GenBank/DDBJ whole genome shotgun (WGS) entry which is preliminary data.</text>
</comment>
<dbReference type="Pfam" id="PF02721">
    <property type="entry name" value="DUF223"/>
    <property type="match status" value="1"/>
</dbReference>
<feature type="domain" description="Replication protein A 70 kDa DNA-binding subunit B/D first OB fold" evidence="2">
    <location>
        <begin position="4"/>
        <end position="106"/>
    </location>
</feature>
<gene>
    <name evidence="3" type="ORF">CCACVL1_19692</name>
</gene>
<reference evidence="3 4" key="1">
    <citation type="submission" date="2013-09" db="EMBL/GenBank/DDBJ databases">
        <title>Corchorus capsularis genome sequencing.</title>
        <authorList>
            <person name="Alam M."/>
            <person name="Haque M.S."/>
            <person name="Islam M.S."/>
            <person name="Emdad E.M."/>
            <person name="Islam M.M."/>
            <person name="Ahmed B."/>
            <person name="Halim A."/>
            <person name="Hossen Q.M.M."/>
            <person name="Hossain M.Z."/>
            <person name="Ahmed R."/>
            <person name="Khan M.M."/>
            <person name="Islam R."/>
            <person name="Rashid M.M."/>
            <person name="Khan S.A."/>
            <person name="Rahman M.S."/>
            <person name="Alam M."/>
        </authorList>
    </citation>
    <scope>NUCLEOTIDE SEQUENCE [LARGE SCALE GENOMIC DNA]</scope>
    <source>
        <strain evidence="4">cv. CVL-1</strain>
        <tissue evidence="3">Whole seedling</tissue>
    </source>
</reference>
<evidence type="ECO:0000256" key="1">
    <source>
        <dbReference type="SAM" id="MobiDB-lite"/>
    </source>
</evidence>
<protein>
    <submittedName>
        <fullName evidence="3">Nucleic acid-binding protein</fullName>
    </submittedName>
</protein>
<organism evidence="3 4">
    <name type="scientific">Corchorus capsularis</name>
    <name type="common">Jute</name>
    <dbReference type="NCBI Taxonomy" id="210143"/>
    <lineage>
        <taxon>Eukaryota</taxon>
        <taxon>Viridiplantae</taxon>
        <taxon>Streptophyta</taxon>
        <taxon>Embryophyta</taxon>
        <taxon>Tracheophyta</taxon>
        <taxon>Spermatophyta</taxon>
        <taxon>Magnoliopsida</taxon>
        <taxon>eudicotyledons</taxon>
        <taxon>Gunneridae</taxon>
        <taxon>Pentapetalae</taxon>
        <taxon>rosids</taxon>
        <taxon>malvids</taxon>
        <taxon>Malvales</taxon>
        <taxon>Malvaceae</taxon>
        <taxon>Grewioideae</taxon>
        <taxon>Apeibeae</taxon>
        <taxon>Corchorus</taxon>
    </lineage>
</organism>
<keyword evidence="4" id="KW-1185">Reference proteome</keyword>
<dbReference type="EMBL" id="AWWV01012117">
    <property type="protein sequence ID" value="OMO69019.1"/>
    <property type="molecule type" value="Genomic_DNA"/>
</dbReference>
<name>A0A1R3HF91_COCAP</name>
<dbReference type="InterPro" id="IPR012340">
    <property type="entry name" value="NA-bd_OB-fold"/>
</dbReference>
<evidence type="ECO:0000259" key="2">
    <source>
        <dbReference type="Pfam" id="PF02721"/>
    </source>
</evidence>
<dbReference type="OrthoDB" id="1931061at2759"/>
<dbReference type="AlphaFoldDB" id="A0A1R3HF91"/>
<dbReference type="CDD" id="cd04480">
    <property type="entry name" value="RPA1_DBD_A_like"/>
    <property type="match status" value="1"/>
</dbReference>
<dbReference type="SUPFAM" id="SSF50249">
    <property type="entry name" value="Nucleic acid-binding proteins"/>
    <property type="match status" value="1"/>
</dbReference>
<dbReference type="Gene3D" id="2.40.50.140">
    <property type="entry name" value="Nucleic acid-binding proteins"/>
    <property type="match status" value="2"/>
</dbReference>
<feature type="region of interest" description="Disordered" evidence="1">
    <location>
        <begin position="345"/>
        <end position="397"/>
    </location>
</feature>
<dbReference type="OMA" id="ARIWECT"/>
<dbReference type="PANTHER" id="PTHR47165">
    <property type="entry name" value="OS03G0429900 PROTEIN"/>
    <property type="match status" value="1"/>
</dbReference>
<evidence type="ECO:0000313" key="4">
    <source>
        <dbReference type="Proteomes" id="UP000188268"/>
    </source>
</evidence>
<proteinExistence type="predicted"/>
<dbReference type="STRING" id="210143.A0A1R3HF91"/>
<dbReference type="Gramene" id="OMO69019">
    <property type="protein sequence ID" value="OMO69019"/>
    <property type="gene ID" value="CCACVL1_19692"/>
</dbReference>
<accession>A0A1R3HF91</accession>
<dbReference type="InterPro" id="IPR003871">
    <property type="entry name" value="RFA1B/D_OB_1st"/>
</dbReference>